<feature type="transmembrane region" description="Helical" evidence="6">
    <location>
        <begin position="276"/>
        <end position="296"/>
    </location>
</feature>
<organism evidence="8 9">
    <name type="scientific">Levilactobacillus tujiorum</name>
    <dbReference type="NCBI Taxonomy" id="2912243"/>
    <lineage>
        <taxon>Bacteria</taxon>
        <taxon>Bacillati</taxon>
        <taxon>Bacillota</taxon>
        <taxon>Bacilli</taxon>
        <taxon>Lactobacillales</taxon>
        <taxon>Lactobacillaceae</taxon>
        <taxon>Levilactobacillus</taxon>
    </lineage>
</organism>
<evidence type="ECO:0000313" key="8">
    <source>
        <dbReference type="EMBL" id="NLR30375.1"/>
    </source>
</evidence>
<proteinExistence type="inferred from homology"/>
<keyword evidence="4 6" id="KW-1133">Transmembrane helix</keyword>
<reference evidence="8 9" key="1">
    <citation type="submission" date="2020-03" db="EMBL/GenBank/DDBJ databases">
        <authorList>
            <person name="Zhang Z."/>
            <person name="Guo Z."/>
            <person name="Hou Q."/>
            <person name="Shen X."/>
        </authorList>
    </citation>
    <scope>NUCLEOTIDE SEQUENCE [LARGE SCALE GENOMIC DNA]</scope>
    <source>
        <strain evidence="8 9">HBUAS51329</strain>
    </source>
</reference>
<accession>A0ABX1L5P0</accession>
<sequence length="459" mass="49749">MKNHETDPKSKHHMIESTGNDQKSLDEVNGTVEVPQNAGFWRTLMAYTGPGALIAVGYMDPGNWITSIAGGAQYKYALLTVVLLSSLVAMLLQAMSARLGIVTGKDLAQLTRERTGKKTGLFLWIVTELAIMATDIAEIIGSAIALKLLFGFPLIVGLIITAADVLILLVLMKLGFRKIEAIVATLVAVILFVFLYEVILAKPEVTQMLEGYLPSSAIVTNHGMLYLTLGIVGATVMPHDLYLGSSISQTRNFDRKDRKSVAKAIKFTTIDSNIQLTIAFVVNSLLLILGAALFFGTNSELGRFVDLFNALSDNQIVGAIASPLLSMLFALALLASGQSSTITGTLAGQIIMEGFINLKMPLWAQRLLTRLLSVTPVIIFAIIYHGNEAKIEDLLTSSQVFLSIALPFAMIPLVMFTSNKELMGEFANKTWSKVLGWIVAVVLIILNIYLILNTLGITA</sequence>
<comment type="subcellular location">
    <subcellularLocation>
        <location evidence="6">Cell membrane</location>
        <topology evidence="6">Multi-pass membrane protein</topology>
    </subcellularLocation>
    <subcellularLocation>
        <location evidence="1">Membrane</location>
        <topology evidence="1">Multi-pass membrane protein</topology>
    </subcellularLocation>
</comment>
<feature type="transmembrane region" description="Helical" evidence="6">
    <location>
        <begin position="367"/>
        <end position="386"/>
    </location>
</feature>
<keyword evidence="5 6" id="KW-0472">Membrane</keyword>
<comment type="function">
    <text evidence="6">H(+)-stimulated, divalent metal cation uptake system.</text>
</comment>
<dbReference type="HAMAP" id="MF_00221">
    <property type="entry name" value="NRAMP"/>
    <property type="match status" value="1"/>
</dbReference>
<dbReference type="InterPro" id="IPR001046">
    <property type="entry name" value="NRAMP_fam"/>
</dbReference>
<dbReference type="PANTHER" id="PTHR11706">
    <property type="entry name" value="SOLUTE CARRIER PROTEIN FAMILY 11 MEMBER"/>
    <property type="match status" value="1"/>
</dbReference>
<dbReference type="PANTHER" id="PTHR11706:SF33">
    <property type="entry name" value="NATURAL RESISTANCE-ASSOCIATED MACROPHAGE PROTEIN 2"/>
    <property type="match status" value="1"/>
</dbReference>
<evidence type="ECO:0000256" key="6">
    <source>
        <dbReference type="HAMAP-Rule" id="MF_00221"/>
    </source>
</evidence>
<dbReference type="RefSeq" id="WP_168850032.1">
    <property type="nucleotide sequence ID" value="NZ_JAAVSD010000028.1"/>
</dbReference>
<evidence type="ECO:0000256" key="4">
    <source>
        <dbReference type="ARBA" id="ARBA00022989"/>
    </source>
</evidence>
<feature type="transmembrane region" description="Helical" evidence="6">
    <location>
        <begin position="183"/>
        <end position="203"/>
    </location>
</feature>
<dbReference type="NCBIfam" id="NF001923">
    <property type="entry name" value="PRK00701.1"/>
    <property type="match status" value="1"/>
</dbReference>
<comment type="similarity">
    <text evidence="6">Belongs to the NRAMP family.</text>
</comment>
<feature type="transmembrane region" description="Helical" evidence="6">
    <location>
        <begin position="121"/>
        <end position="144"/>
    </location>
</feature>
<keyword evidence="6" id="KW-0406">Ion transport</keyword>
<dbReference type="PRINTS" id="PR00447">
    <property type="entry name" value="NATRESASSCMP"/>
</dbReference>
<feature type="transmembrane region" description="Helical" evidence="6">
    <location>
        <begin position="316"/>
        <end position="335"/>
    </location>
</feature>
<dbReference type="Proteomes" id="UP000707477">
    <property type="component" value="Unassembled WGS sequence"/>
</dbReference>
<keyword evidence="6" id="KW-1003">Cell membrane</keyword>
<keyword evidence="9" id="KW-1185">Reference proteome</keyword>
<protein>
    <recommendedName>
        <fullName evidence="6">Divalent metal cation transporter MntH</fullName>
    </recommendedName>
</protein>
<dbReference type="EMBL" id="JAAVSD010000028">
    <property type="protein sequence ID" value="NLR30375.1"/>
    <property type="molecule type" value="Genomic_DNA"/>
</dbReference>
<keyword evidence="6" id="KW-0769">Symport</keyword>
<keyword evidence="2 6" id="KW-0813">Transport</keyword>
<dbReference type="NCBIfam" id="NF037982">
    <property type="entry name" value="Nramp_1"/>
    <property type="match status" value="1"/>
</dbReference>
<evidence type="ECO:0000313" key="9">
    <source>
        <dbReference type="Proteomes" id="UP000707477"/>
    </source>
</evidence>
<dbReference type="Pfam" id="PF01566">
    <property type="entry name" value="Nramp"/>
    <property type="match status" value="1"/>
</dbReference>
<gene>
    <name evidence="6" type="primary">mntH</name>
    <name evidence="8" type="ORF">HEQ44_09250</name>
</gene>
<dbReference type="NCBIfam" id="TIGR01197">
    <property type="entry name" value="nramp"/>
    <property type="match status" value="1"/>
</dbReference>
<name>A0ABX1L5P0_9LACO</name>
<evidence type="ECO:0000256" key="5">
    <source>
        <dbReference type="ARBA" id="ARBA00023136"/>
    </source>
</evidence>
<evidence type="ECO:0000256" key="3">
    <source>
        <dbReference type="ARBA" id="ARBA00022692"/>
    </source>
</evidence>
<evidence type="ECO:0000256" key="1">
    <source>
        <dbReference type="ARBA" id="ARBA00004141"/>
    </source>
</evidence>
<evidence type="ECO:0000256" key="2">
    <source>
        <dbReference type="ARBA" id="ARBA00022448"/>
    </source>
</evidence>
<evidence type="ECO:0000256" key="7">
    <source>
        <dbReference type="SAM" id="MobiDB-lite"/>
    </source>
</evidence>
<feature type="region of interest" description="Disordered" evidence="7">
    <location>
        <begin position="1"/>
        <end position="27"/>
    </location>
</feature>
<feature type="transmembrane region" description="Helical" evidence="6">
    <location>
        <begin position="76"/>
        <end position="101"/>
    </location>
</feature>
<comment type="caution">
    <text evidence="8">The sequence shown here is derived from an EMBL/GenBank/DDBJ whole genome shotgun (WGS) entry which is preliminary data.</text>
</comment>
<feature type="transmembrane region" description="Helical" evidence="6">
    <location>
        <begin position="150"/>
        <end position="171"/>
    </location>
</feature>
<keyword evidence="3 6" id="KW-0812">Transmembrane</keyword>
<feature type="transmembrane region" description="Helical" evidence="6">
    <location>
        <begin position="430"/>
        <end position="452"/>
    </location>
</feature>
<feature type="compositionally biased region" description="Basic and acidic residues" evidence="7">
    <location>
        <begin position="1"/>
        <end position="15"/>
    </location>
</feature>
<feature type="transmembrane region" description="Helical" evidence="6">
    <location>
        <begin position="398"/>
        <end position="418"/>
    </location>
</feature>